<protein>
    <recommendedName>
        <fullName evidence="4">F-box domain-containing protein</fullName>
    </recommendedName>
</protein>
<feature type="signal peptide" evidence="1">
    <location>
        <begin position="1"/>
        <end position="21"/>
    </location>
</feature>
<evidence type="ECO:0000256" key="1">
    <source>
        <dbReference type="SAM" id="SignalP"/>
    </source>
</evidence>
<sequence>MPGIEVLPVALLQHVLTFVDGDYVVDVVPKTPQLPTKLFETLSCVSVAWADAIHELQRQHEATTLHIHIKTGLQDELEAIFRRVEEHGAQVRALKLSMGVSHQYIATFGIRMARQNDEHLDEVEIDWDRLFTVLPQLQRLDISNAPLHMTHMPKILLAASSHCRNMKALVLPQREWHRQIVTMELMPTIEALYVALERWHHSTQTNGLVQLTLPQRVVKIDDDQADYHALTDAYLDAIARFCPNIEYLDGWKASYIEDSGRIRCQELLYCSRSAMETFCRSCTKLREVNWFVLPFVDDFFNVFATNPKPSLEKLILAAGDHEDFPDSAVSGEYYHDGEWKSSSSAIARVIQACPNLRELQADFRFNFFEDQDRHAKLDDACLVSAATHCRKLQRLKIENLHHSTTDGVMRDITDAGITAVAALPELRSIELKATACEAPGILSLVRQAPTEGMPRVVDMVIGDKGDSAPTRQTKHNVSYFHDIAIDVLLGILESSEEAQGHRFQVTLRGEATLAQPDLAMKKKALQTMTTELKRVCPWLSVTSQEKGIHCSIVLASKSSDEDDSSQSLEVEKAPSDESYGAWSTLRDFLHNTFGWPWGAAVTEN</sequence>
<comment type="caution">
    <text evidence="2">The sequence shown here is derived from an EMBL/GenBank/DDBJ whole genome shotgun (WGS) entry which is preliminary data.</text>
</comment>
<organism evidence="2 3">
    <name type="scientific">Pythium oligandrum</name>
    <name type="common">Mycoparasitic fungus</name>
    <dbReference type="NCBI Taxonomy" id="41045"/>
    <lineage>
        <taxon>Eukaryota</taxon>
        <taxon>Sar</taxon>
        <taxon>Stramenopiles</taxon>
        <taxon>Oomycota</taxon>
        <taxon>Peronosporomycetes</taxon>
        <taxon>Pythiales</taxon>
        <taxon>Pythiaceae</taxon>
        <taxon>Pythium</taxon>
    </lineage>
</organism>
<dbReference type="EMBL" id="SPLM01000073">
    <property type="protein sequence ID" value="TMW62589.1"/>
    <property type="molecule type" value="Genomic_DNA"/>
</dbReference>
<dbReference type="InterPro" id="IPR032675">
    <property type="entry name" value="LRR_dom_sf"/>
</dbReference>
<evidence type="ECO:0000313" key="2">
    <source>
        <dbReference type="EMBL" id="TMW62589.1"/>
    </source>
</evidence>
<reference evidence="2" key="1">
    <citation type="submission" date="2019-03" db="EMBL/GenBank/DDBJ databases">
        <title>Long read genome sequence of the mycoparasitic Pythium oligandrum ATCC 38472 isolated from sugarbeet rhizosphere.</title>
        <authorList>
            <person name="Gaulin E."/>
        </authorList>
    </citation>
    <scope>NUCLEOTIDE SEQUENCE</scope>
    <source>
        <strain evidence="2">ATCC 38472_TT</strain>
    </source>
</reference>
<gene>
    <name evidence="2" type="ORF">Poli38472_005207</name>
</gene>
<keyword evidence="3" id="KW-1185">Reference proteome</keyword>
<name>A0A8K1CFM1_PYTOL</name>
<evidence type="ECO:0000313" key="3">
    <source>
        <dbReference type="Proteomes" id="UP000794436"/>
    </source>
</evidence>
<accession>A0A8K1CFM1</accession>
<keyword evidence="1" id="KW-0732">Signal</keyword>
<dbReference type="Gene3D" id="3.80.10.10">
    <property type="entry name" value="Ribonuclease Inhibitor"/>
    <property type="match status" value="1"/>
</dbReference>
<dbReference type="AlphaFoldDB" id="A0A8K1CFM1"/>
<dbReference type="Proteomes" id="UP000794436">
    <property type="component" value="Unassembled WGS sequence"/>
</dbReference>
<dbReference type="PANTHER" id="PTHR13382:SF21">
    <property type="entry name" value="OS12G0601000 PROTEIN"/>
    <property type="match status" value="1"/>
</dbReference>
<feature type="chain" id="PRO_5035469996" description="F-box domain-containing protein" evidence="1">
    <location>
        <begin position="22"/>
        <end position="604"/>
    </location>
</feature>
<dbReference type="OrthoDB" id="127396at2759"/>
<dbReference type="SUPFAM" id="SSF52047">
    <property type="entry name" value="RNI-like"/>
    <property type="match status" value="1"/>
</dbReference>
<evidence type="ECO:0008006" key="4">
    <source>
        <dbReference type="Google" id="ProtNLM"/>
    </source>
</evidence>
<dbReference type="GO" id="GO:0005737">
    <property type="term" value="C:cytoplasm"/>
    <property type="evidence" value="ECO:0007669"/>
    <property type="project" value="TreeGrafter"/>
</dbReference>
<dbReference type="PANTHER" id="PTHR13382">
    <property type="entry name" value="MITOCHONDRIAL ATP SYNTHASE COUPLING FACTOR B"/>
    <property type="match status" value="1"/>
</dbReference>
<dbReference type="InterPro" id="IPR050648">
    <property type="entry name" value="F-box_LRR-repeat"/>
</dbReference>
<proteinExistence type="predicted"/>